<dbReference type="STRING" id="154538.A0A1M2W785"/>
<proteinExistence type="predicted"/>
<comment type="caution">
    <text evidence="2">The sequence shown here is derived from an EMBL/GenBank/DDBJ whole genome shotgun (WGS) entry which is preliminary data.</text>
</comment>
<reference evidence="2 3" key="1">
    <citation type="submission" date="2016-10" db="EMBL/GenBank/DDBJ databases">
        <title>Genome sequence of the basidiomycete white-rot fungus Trametes pubescens.</title>
        <authorList>
            <person name="Makela M.R."/>
            <person name="Granchi Z."/>
            <person name="Peng M."/>
            <person name="De Vries R.P."/>
            <person name="Grigoriev I."/>
            <person name="Riley R."/>
            <person name="Hilden K."/>
        </authorList>
    </citation>
    <scope>NUCLEOTIDE SEQUENCE [LARGE SCALE GENOMIC DNA]</scope>
    <source>
        <strain evidence="2 3">FBCC735</strain>
    </source>
</reference>
<dbReference type="EMBL" id="MNAD01000138">
    <property type="protein sequence ID" value="OJT15717.1"/>
    <property type="molecule type" value="Genomic_DNA"/>
</dbReference>
<evidence type="ECO:0000256" key="1">
    <source>
        <dbReference type="SAM" id="MobiDB-lite"/>
    </source>
</evidence>
<keyword evidence="3" id="KW-1185">Reference proteome</keyword>
<dbReference type="OrthoDB" id="6349953at2759"/>
<name>A0A1M2W785_TRAPU</name>
<gene>
    <name evidence="2" type="ORF">TRAPUB_4615</name>
</gene>
<dbReference type="Proteomes" id="UP000184267">
    <property type="component" value="Unassembled WGS sequence"/>
</dbReference>
<evidence type="ECO:0000313" key="3">
    <source>
        <dbReference type="Proteomes" id="UP000184267"/>
    </source>
</evidence>
<protein>
    <submittedName>
        <fullName evidence="2">Uncharacterized protein</fullName>
    </submittedName>
</protein>
<accession>A0A1M2W785</accession>
<feature type="region of interest" description="Disordered" evidence="1">
    <location>
        <begin position="44"/>
        <end position="68"/>
    </location>
</feature>
<evidence type="ECO:0000313" key="2">
    <source>
        <dbReference type="EMBL" id="OJT15717.1"/>
    </source>
</evidence>
<dbReference type="AlphaFoldDB" id="A0A1M2W785"/>
<organism evidence="2 3">
    <name type="scientific">Trametes pubescens</name>
    <name type="common">White-rot fungus</name>
    <dbReference type="NCBI Taxonomy" id="154538"/>
    <lineage>
        <taxon>Eukaryota</taxon>
        <taxon>Fungi</taxon>
        <taxon>Dikarya</taxon>
        <taxon>Basidiomycota</taxon>
        <taxon>Agaricomycotina</taxon>
        <taxon>Agaricomycetes</taxon>
        <taxon>Polyporales</taxon>
        <taxon>Polyporaceae</taxon>
        <taxon>Trametes</taxon>
    </lineage>
</organism>
<sequence>MDKVAENSPTRVLLSKEARTEANFKRHPESVTASSKVKLVRYQQNPAPNWGPGAKPAAKRKREQEGDE</sequence>